<evidence type="ECO:0000313" key="3">
    <source>
        <dbReference type="Proteomes" id="UP000643701"/>
    </source>
</evidence>
<dbReference type="EMBL" id="JAANAS010000116">
    <property type="protein sequence ID" value="NGZ90903.1"/>
    <property type="molecule type" value="Genomic_DNA"/>
</dbReference>
<dbReference type="AlphaFoldDB" id="A0A967E050"/>
<dbReference type="Gene3D" id="3.40.710.10">
    <property type="entry name" value="DD-peptidase/beta-lactamase superfamily"/>
    <property type="match status" value="1"/>
</dbReference>
<dbReference type="RefSeq" id="WP_166401130.1">
    <property type="nucleotide sequence ID" value="NZ_JAANAS010000116.1"/>
</dbReference>
<dbReference type="SUPFAM" id="SSF56601">
    <property type="entry name" value="beta-lactamase/transpeptidase-like"/>
    <property type="match status" value="1"/>
</dbReference>
<sequence>MSLELTKNTFYLFVIVLFISCQSDDEATTTNDEDEATEFYFPNDDASWAALSAEDLNWNAQKMEDLLVFLEEKNSRGFIVLKDGKIAIEEYWGDNLLGNSAFDEETLWYWASAGKSLTSVMLGLAEQQGLLSLEEPISNYIGNQWSSLNEEQENAILLKHHLSFTTGIDYNVEELNCTDPSCLTYLQEPNTNWYYHNATYTILTEVIESVSESSYTNFTNENLGASIGLNGFWSMTDDNANVYFSTTKSAARFGLFVLAEGRWKENQLLSSNYYEKMIQTSQALNPSYGYLWWLNGQSSFRVPNQTASFQGSLLPDAPDDLILALGKNGQFIGIVPSQNLVIVRFGDNPGGDPLTIEFIREVFSQLKSMMNE</sequence>
<reference evidence="2" key="1">
    <citation type="submission" date="2020-03" db="EMBL/GenBank/DDBJ databases">
        <title>Psychroflexus Maritimus sp. nov., isolate from marine sediment.</title>
        <authorList>
            <person name="Zhong Y.-L."/>
        </authorList>
    </citation>
    <scope>NUCLEOTIDE SEQUENCE</scope>
    <source>
        <strain evidence="2">C1</strain>
    </source>
</reference>
<dbReference type="PROSITE" id="PS51257">
    <property type="entry name" value="PROKAR_LIPOPROTEIN"/>
    <property type="match status" value="1"/>
</dbReference>
<keyword evidence="3" id="KW-1185">Reference proteome</keyword>
<name>A0A967E050_9FLAO</name>
<organism evidence="2 3">
    <name type="scientific">Psychroflexus maritimus</name>
    <dbReference type="NCBI Taxonomy" id="2714865"/>
    <lineage>
        <taxon>Bacteria</taxon>
        <taxon>Pseudomonadati</taxon>
        <taxon>Bacteroidota</taxon>
        <taxon>Flavobacteriia</taxon>
        <taxon>Flavobacteriales</taxon>
        <taxon>Flavobacteriaceae</taxon>
        <taxon>Psychroflexus</taxon>
    </lineage>
</organism>
<evidence type="ECO:0000313" key="2">
    <source>
        <dbReference type="EMBL" id="NGZ90903.1"/>
    </source>
</evidence>
<accession>A0A967E050</accession>
<dbReference type="Pfam" id="PF00144">
    <property type="entry name" value="Beta-lactamase"/>
    <property type="match status" value="1"/>
</dbReference>
<dbReference type="InterPro" id="IPR050789">
    <property type="entry name" value="Diverse_Enzym_Activities"/>
</dbReference>
<dbReference type="InterPro" id="IPR001466">
    <property type="entry name" value="Beta-lactam-related"/>
</dbReference>
<proteinExistence type="predicted"/>
<feature type="domain" description="Beta-lactamase-related" evidence="1">
    <location>
        <begin position="78"/>
        <end position="344"/>
    </location>
</feature>
<comment type="caution">
    <text evidence="2">The sequence shown here is derived from an EMBL/GenBank/DDBJ whole genome shotgun (WGS) entry which is preliminary data.</text>
</comment>
<protein>
    <submittedName>
        <fullName evidence="2">Beta-lactamase family protein</fullName>
    </submittedName>
</protein>
<gene>
    <name evidence="2" type="ORF">G7034_11650</name>
</gene>
<evidence type="ECO:0000259" key="1">
    <source>
        <dbReference type="Pfam" id="PF00144"/>
    </source>
</evidence>
<dbReference type="Proteomes" id="UP000643701">
    <property type="component" value="Unassembled WGS sequence"/>
</dbReference>
<dbReference type="InterPro" id="IPR012338">
    <property type="entry name" value="Beta-lactam/transpept-like"/>
</dbReference>
<dbReference type="PANTHER" id="PTHR43283">
    <property type="entry name" value="BETA-LACTAMASE-RELATED"/>
    <property type="match status" value="1"/>
</dbReference>
<dbReference type="PANTHER" id="PTHR43283:SF7">
    <property type="entry name" value="BETA-LACTAMASE-RELATED DOMAIN-CONTAINING PROTEIN"/>
    <property type="match status" value="1"/>
</dbReference>